<dbReference type="EnsemblBacteria" id="ABM80112">
    <property type="protein sequence ID" value="ABM80112"/>
    <property type="gene ID" value="Hbut_0240"/>
</dbReference>
<proteinExistence type="predicted"/>
<dbReference type="HOGENOM" id="CLU_1080132_0_0_2"/>
<evidence type="ECO:0000256" key="6">
    <source>
        <dbReference type="SAM" id="Phobius"/>
    </source>
</evidence>
<dbReference type="PANTHER" id="PTHR34857">
    <property type="entry name" value="SLL0384 PROTEIN"/>
    <property type="match status" value="1"/>
</dbReference>
<reference evidence="7 8" key="1">
    <citation type="journal article" date="2007" name="Archaea">
        <title>The genome of Hyperthermus butylicus: a sulfur-reducing, peptide fermenting, neutrophilic Crenarchaeote growing up to 108 degrees C.</title>
        <authorList>
            <person name="Brugger K."/>
            <person name="Chen L."/>
            <person name="Stark M."/>
            <person name="Zibat A."/>
            <person name="Redder P."/>
            <person name="Ruepp A."/>
            <person name="Awayez M."/>
            <person name="She Q."/>
            <person name="Garrett R.A."/>
            <person name="Klenk H.P."/>
        </authorList>
    </citation>
    <scope>NUCLEOTIDE SEQUENCE [LARGE SCALE GENOMIC DNA]</scope>
    <source>
        <strain evidence="8">DSM 5456 / JCM 9403 / PLM1-5</strain>
    </source>
</reference>
<feature type="transmembrane region" description="Helical" evidence="6">
    <location>
        <begin position="37"/>
        <end position="67"/>
    </location>
</feature>
<feature type="transmembrane region" description="Helical" evidence="6">
    <location>
        <begin position="152"/>
        <end position="171"/>
    </location>
</feature>
<evidence type="ECO:0000256" key="2">
    <source>
        <dbReference type="ARBA" id="ARBA00022475"/>
    </source>
</evidence>
<dbReference type="InterPro" id="IPR003339">
    <property type="entry name" value="ABC/ECF_trnsptr_transmembrane"/>
</dbReference>
<keyword evidence="8" id="KW-1185">Reference proteome</keyword>
<gene>
    <name evidence="7" type="ordered locus">Hbut_0240</name>
</gene>
<dbReference type="RefSeq" id="WP_011821429.1">
    <property type="nucleotide sequence ID" value="NC_008818.1"/>
</dbReference>
<dbReference type="AlphaFoldDB" id="A2BJF1"/>
<dbReference type="InterPro" id="IPR051611">
    <property type="entry name" value="ECF_transporter_component"/>
</dbReference>
<evidence type="ECO:0000256" key="1">
    <source>
        <dbReference type="ARBA" id="ARBA00004141"/>
    </source>
</evidence>
<evidence type="ECO:0000313" key="7">
    <source>
        <dbReference type="EMBL" id="ABM80112.1"/>
    </source>
</evidence>
<dbReference type="eggNOG" id="arCOG02250">
    <property type="taxonomic scope" value="Archaea"/>
</dbReference>
<evidence type="ECO:0000256" key="5">
    <source>
        <dbReference type="ARBA" id="ARBA00023136"/>
    </source>
</evidence>
<dbReference type="PANTHER" id="PTHR34857:SF2">
    <property type="entry name" value="SLL0384 PROTEIN"/>
    <property type="match status" value="1"/>
</dbReference>
<feature type="transmembrane region" description="Helical" evidence="6">
    <location>
        <begin position="236"/>
        <end position="255"/>
    </location>
</feature>
<feature type="transmembrane region" description="Helical" evidence="6">
    <location>
        <begin position="112"/>
        <end position="132"/>
    </location>
</feature>
<dbReference type="STRING" id="415426.Hbut_0240"/>
<keyword evidence="2" id="KW-1003">Cell membrane</keyword>
<keyword evidence="5 6" id="KW-0472">Membrane</keyword>
<dbReference type="EMBL" id="CP000493">
    <property type="protein sequence ID" value="ABM80112.1"/>
    <property type="molecule type" value="Genomic_DNA"/>
</dbReference>
<name>A2BJF1_HYPBU</name>
<dbReference type="GO" id="GO:0005886">
    <property type="term" value="C:plasma membrane"/>
    <property type="evidence" value="ECO:0007669"/>
    <property type="project" value="UniProtKB-ARBA"/>
</dbReference>
<keyword evidence="3 6" id="KW-0812">Transmembrane</keyword>
<dbReference type="GeneID" id="4781618"/>
<feature type="transmembrane region" description="Helical" evidence="6">
    <location>
        <begin position="87"/>
        <end position="105"/>
    </location>
</feature>
<evidence type="ECO:0000313" key="8">
    <source>
        <dbReference type="Proteomes" id="UP000002593"/>
    </source>
</evidence>
<dbReference type="OrthoDB" id="385087at2157"/>
<sequence>MSTGLDKALKGVLEGLRDAATALAMSEGLVRPPRPELVFLTLVVSVALISSSSSPAPAVAGIAGSLVPLAYLLSNDAERKRATLTPIVYVLASSMVISAPLIVMGRHGEAELLILRVVASTIVVVSVARLIGWRGLALGMRRLGVPGEFAESMHLVLYYVPLLAAETIRLISARKARSLRRQRLRKEWRLLSSTIGELVVRSMHRALVLSMAVEARSLARYSVYFSRPGEGALRGLLAYAPQAAVIIAAGLGVFVGN</sequence>
<accession>A2BJF1</accession>
<protein>
    <submittedName>
        <fullName evidence="7">Cobalt transport protein</fullName>
    </submittedName>
</protein>
<keyword evidence="4 6" id="KW-1133">Transmembrane helix</keyword>
<dbReference type="CDD" id="cd16914">
    <property type="entry name" value="EcfT"/>
    <property type="match status" value="1"/>
</dbReference>
<dbReference type="Proteomes" id="UP000002593">
    <property type="component" value="Chromosome"/>
</dbReference>
<dbReference type="Pfam" id="PF02361">
    <property type="entry name" value="CbiQ"/>
    <property type="match status" value="1"/>
</dbReference>
<evidence type="ECO:0000256" key="3">
    <source>
        <dbReference type="ARBA" id="ARBA00022692"/>
    </source>
</evidence>
<comment type="subcellular location">
    <subcellularLocation>
        <location evidence="1">Membrane</location>
        <topology evidence="1">Multi-pass membrane protein</topology>
    </subcellularLocation>
</comment>
<dbReference type="KEGG" id="hbu:Hbut_0240"/>
<organism evidence="7 8">
    <name type="scientific">Hyperthermus butylicus (strain DSM 5456 / JCM 9403 / PLM1-5)</name>
    <dbReference type="NCBI Taxonomy" id="415426"/>
    <lineage>
        <taxon>Archaea</taxon>
        <taxon>Thermoproteota</taxon>
        <taxon>Thermoprotei</taxon>
        <taxon>Desulfurococcales</taxon>
        <taxon>Pyrodictiaceae</taxon>
        <taxon>Hyperthermus</taxon>
    </lineage>
</organism>
<evidence type="ECO:0000256" key="4">
    <source>
        <dbReference type="ARBA" id="ARBA00022989"/>
    </source>
</evidence>